<dbReference type="EMBL" id="JAUTXU010000427">
    <property type="protein sequence ID" value="KAK3680768.1"/>
    <property type="molecule type" value="Genomic_DNA"/>
</dbReference>
<dbReference type="Proteomes" id="UP001281147">
    <property type="component" value="Unassembled WGS sequence"/>
</dbReference>
<accession>A0ACC3MBG5</accession>
<sequence length="385" mass="43503">MSDETAYQALGFGASGISGYAIVKELLAYPTITTFNRIIGLTNRPLSKEAALLPEDDRIELVSGLDLTDRDQTFRHMKGIRGIEKTTHVYFAAYAGHWMDFDQLKKINSAMLHNAVDACEACCPGLKFFSLQTGGKMYGIEFIMEGAPYTPPFTESQPRLPEPWASKVFYYDQYEIMERASVGKPWKFCEVRPSGIVGFVPNNNAMNMAEEFGFFLALYKEINGEGAEVPYFSSPEGWEALHNDTSQDILARFHVHASLHPEKTHGRAFNVADGPGTTWKEYWPQLCKYFGLKAQPPSASGRQFEAAEWINAHRSRWPEVELKYQLKEGVFERTGFGFVGVAMRFPLSREYDLSESRAVGFTEERPQVEGYQLAFDGMKRAKIIP</sequence>
<proteinExistence type="predicted"/>
<name>A0ACC3MBG5_9PEZI</name>
<evidence type="ECO:0000313" key="2">
    <source>
        <dbReference type="Proteomes" id="UP001281147"/>
    </source>
</evidence>
<gene>
    <name evidence="1" type="ORF">LTR37_021076</name>
</gene>
<comment type="caution">
    <text evidence="1">The sequence shown here is derived from an EMBL/GenBank/DDBJ whole genome shotgun (WGS) entry which is preliminary data.</text>
</comment>
<keyword evidence="2" id="KW-1185">Reference proteome</keyword>
<organism evidence="1 2">
    <name type="scientific">Vermiconidia calcicola</name>
    <dbReference type="NCBI Taxonomy" id="1690605"/>
    <lineage>
        <taxon>Eukaryota</taxon>
        <taxon>Fungi</taxon>
        <taxon>Dikarya</taxon>
        <taxon>Ascomycota</taxon>
        <taxon>Pezizomycotina</taxon>
        <taxon>Dothideomycetes</taxon>
        <taxon>Dothideomycetidae</taxon>
        <taxon>Mycosphaerellales</taxon>
        <taxon>Extremaceae</taxon>
        <taxon>Vermiconidia</taxon>
    </lineage>
</organism>
<reference evidence="1" key="1">
    <citation type="submission" date="2023-07" db="EMBL/GenBank/DDBJ databases">
        <title>Black Yeasts Isolated from many extreme environments.</title>
        <authorList>
            <person name="Coleine C."/>
            <person name="Stajich J.E."/>
            <person name="Selbmann L."/>
        </authorList>
    </citation>
    <scope>NUCLEOTIDE SEQUENCE</scope>
    <source>
        <strain evidence="1">CCFEE 5714</strain>
    </source>
</reference>
<protein>
    <submittedName>
        <fullName evidence="1">Uncharacterized protein</fullName>
    </submittedName>
</protein>
<evidence type="ECO:0000313" key="1">
    <source>
        <dbReference type="EMBL" id="KAK3680768.1"/>
    </source>
</evidence>